<sequence>MPPPLFDTHCHLDFEPFKNDLSGEIEKARTAGVEKIFIPSVGEWNWDEVARISEIYPGIYYGLGMHPYFFDRHTYEHVALLDSRLQQQCRHGVQSGCVAVGECGLDFALTEYDEAAQQALFEQHIGLAKKYSLPLVLHCRKAHQPMVKMLKKAQLSGGGVLHGFSGSYQQAKSFIDLGFYIGVGGTITYPRANKTRSTISALPLDSLVLETDAPDMPLYGYQGRPNHPMMLKMVLNELILLRKEEEQTIACQIWQNGCNLFGFS</sequence>
<dbReference type="GO" id="GO:0005829">
    <property type="term" value="C:cytosol"/>
    <property type="evidence" value="ECO:0007669"/>
    <property type="project" value="TreeGrafter"/>
</dbReference>
<dbReference type="InterPro" id="IPR018228">
    <property type="entry name" value="DNase_TatD-rel_CS"/>
</dbReference>
<dbReference type="GO" id="GO:0046872">
    <property type="term" value="F:metal ion binding"/>
    <property type="evidence" value="ECO:0007669"/>
    <property type="project" value="UniProtKB-KW"/>
</dbReference>
<reference evidence="5 6" key="1">
    <citation type="submission" date="2018-05" db="EMBL/GenBank/DDBJ databases">
        <title>Vibrio limimaris sp. nov., isolated from marine sediment.</title>
        <authorList>
            <person name="Li C.-M."/>
        </authorList>
    </citation>
    <scope>NUCLEOTIDE SEQUENCE [LARGE SCALE GENOMIC DNA]</scope>
    <source>
        <strain evidence="5 6">E4404</strain>
    </source>
</reference>
<dbReference type="InterPro" id="IPR001130">
    <property type="entry name" value="TatD-like"/>
</dbReference>
<evidence type="ECO:0000256" key="1">
    <source>
        <dbReference type="ARBA" id="ARBA00009275"/>
    </source>
</evidence>
<dbReference type="EMBL" id="QFWT01000001">
    <property type="protein sequence ID" value="PWI35395.1"/>
    <property type="molecule type" value="Genomic_DNA"/>
</dbReference>
<evidence type="ECO:0000256" key="4">
    <source>
        <dbReference type="PIRSR" id="PIRSR005902-1"/>
    </source>
</evidence>
<feature type="binding site" evidence="4">
    <location>
        <position position="212"/>
    </location>
    <ligand>
        <name>a divalent metal cation</name>
        <dbReference type="ChEBI" id="CHEBI:60240"/>
        <label>1</label>
    </ligand>
</feature>
<dbReference type="OrthoDB" id="9810005at2"/>
<dbReference type="Gene3D" id="3.20.20.140">
    <property type="entry name" value="Metal-dependent hydrolases"/>
    <property type="match status" value="1"/>
</dbReference>
<evidence type="ECO:0000313" key="6">
    <source>
        <dbReference type="Proteomes" id="UP000245362"/>
    </source>
</evidence>
<feature type="binding site" evidence="4">
    <location>
        <position position="102"/>
    </location>
    <ligand>
        <name>a divalent metal cation</name>
        <dbReference type="ChEBI" id="CHEBI:60240"/>
        <label>1</label>
    </ligand>
</feature>
<evidence type="ECO:0000256" key="2">
    <source>
        <dbReference type="ARBA" id="ARBA00022723"/>
    </source>
</evidence>
<feature type="binding site" evidence="4">
    <location>
        <position position="9"/>
    </location>
    <ligand>
        <name>a divalent metal cation</name>
        <dbReference type="ChEBI" id="CHEBI:60240"/>
        <label>1</label>
    </ligand>
</feature>
<dbReference type="InterPro" id="IPR032466">
    <property type="entry name" value="Metal_Hydrolase"/>
</dbReference>
<comment type="caution">
    <text evidence="5">The sequence shown here is derived from an EMBL/GenBank/DDBJ whole genome shotgun (WGS) entry which is preliminary data.</text>
</comment>
<dbReference type="PROSITE" id="PS01137">
    <property type="entry name" value="TATD_1"/>
    <property type="match status" value="1"/>
</dbReference>
<evidence type="ECO:0000256" key="3">
    <source>
        <dbReference type="ARBA" id="ARBA00022801"/>
    </source>
</evidence>
<keyword evidence="6" id="KW-1185">Reference proteome</keyword>
<name>A0A2U3BF33_9VIBR</name>
<dbReference type="PROSITE" id="PS01091">
    <property type="entry name" value="TATD_3"/>
    <property type="match status" value="1"/>
</dbReference>
<organism evidence="5 6">
    <name type="scientific">Vibrio albus</name>
    <dbReference type="NCBI Taxonomy" id="2200953"/>
    <lineage>
        <taxon>Bacteria</taxon>
        <taxon>Pseudomonadati</taxon>
        <taxon>Pseudomonadota</taxon>
        <taxon>Gammaproteobacteria</taxon>
        <taxon>Vibrionales</taxon>
        <taxon>Vibrionaceae</taxon>
        <taxon>Vibrio</taxon>
    </lineage>
</organism>
<protein>
    <submittedName>
        <fullName evidence="5">Deoxyribonuclease</fullName>
    </submittedName>
</protein>
<dbReference type="CDD" id="cd01310">
    <property type="entry name" value="TatD_DNAse"/>
    <property type="match status" value="1"/>
</dbReference>
<feature type="binding site" evidence="4">
    <location>
        <position position="11"/>
    </location>
    <ligand>
        <name>a divalent metal cation</name>
        <dbReference type="ChEBI" id="CHEBI:60240"/>
        <label>1</label>
    </ligand>
</feature>
<dbReference type="AlphaFoldDB" id="A0A2U3BF33"/>
<feature type="binding site" evidence="4">
    <location>
        <position position="138"/>
    </location>
    <ligand>
        <name>a divalent metal cation</name>
        <dbReference type="ChEBI" id="CHEBI:60240"/>
        <label>2</label>
    </ligand>
</feature>
<feature type="binding site" evidence="4">
    <location>
        <position position="162"/>
    </location>
    <ligand>
        <name>a divalent metal cation</name>
        <dbReference type="ChEBI" id="CHEBI:60240"/>
        <label>2</label>
    </ligand>
</feature>
<dbReference type="PANTHER" id="PTHR46124:SF3">
    <property type="entry name" value="HYDROLASE"/>
    <property type="match status" value="1"/>
</dbReference>
<dbReference type="FunFam" id="3.20.20.140:FF:000005">
    <property type="entry name" value="TatD family hydrolase"/>
    <property type="match status" value="1"/>
</dbReference>
<dbReference type="PIRSF" id="PIRSF005902">
    <property type="entry name" value="DNase_TatD"/>
    <property type="match status" value="1"/>
</dbReference>
<dbReference type="SUPFAM" id="SSF51556">
    <property type="entry name" value="Metallo-dependent hydrolases"/>
    <property type="match status" value="1"/>
</dbReference>
<comment type="similarity">
    <text evidence="1">Belongs to the metallo-dependent hydrolases superfamily. TatD-type hydrolase family.</text>
</comment>
<accession>A0A2U3BF33</accession>
<dbReference type="Proteomes" id="UP000245362">
    <property type="component" value="Unassembled WGS sequence"/>
</dbReference>
<keyword evidence="3" id="KW-0378">Hydrolase</keyword>
<keyword evidence="2 4" id="KW-0479">Metal-binding</keyword>
<gene>
    <name evidence="5" type="ORF">DI392_03000</name>
</gene>
<proteinExistence type="inferred from homology"/>
<dbReference type="GO" id="GO:0016788">
    <property type="term" value="F:hydrolase activity, acting on ester bonds"/>
    <property type="evidence" value="ECO:0007669"/>
    <property type="project" value="InterPro"/>
</dbReference>
<evidence type="ECO:0000313" key="5">
    <source>
        <dbReference type="EMBL" id="PWI35395.1"/>
    </source>
</evidence>
<dbReference type="PANTHER" id="PTHR46124">
    <property type="entry name" value="D-AMINOACYL-TRNA DEACYLASE"/>
    <property type="match status" value="1"/>
</dbReference>
<dbReference type="Pfam" id="PF01026">
    <property type="entry name" value="TatD_DNase"/>
    <property type="match status" value="1"/>
</dbReference>